<evidence type="ECO:0000313" key="2">
    <source>
        <dbReference type="Proteomes" id="UP000199708"/>
    </source>
</evidence>
<sequence>MNSDSDLIEAINNNDYESVFKKLKPLYYKNLQGVPSNLHEDLLQEFYILTIKIIDKHTIIEKDFSVKKNKNIF</sequence>
<dbReference type="RefSeq" id="WP_090290518.1">
    <property type="nucleotide sequence ID" value="NZ_FNCK01000017.1"/>
</dbReference>
<keyword evidence="2" id="KW-1185">Reference proteome</keyword>
<proteinExistence type="predicted"/>
<dbReference type="EMBL" id="FNCK01000017">
    <property type="protein sequence ID" value="SDG56859.1"/>
    <property type="molecule type" value="Genomic_DNA"/>
</dbReference>
<dbReference type="Proteomes" id="UP000199708">
    <property type="component" value="Unassembled WGS sequence"/>
</dbReference>
<gene>
    <name evidence="1" type="ORF">SAMN05421791_1173</name>
</gene>
<accession>A0A1G7VBZ4</accession>
<dbReference type="AlphaFoldDB" id="A0A1G7VBZ4"/>
<protein>
    <recommendedName>
        <fullName evidence="3">Helix-turn-helix domain-containing protein</fullName>
    </recommendedName>
</protein>
<dbReference type="OrthoDB" id="9966760at2"/>
<evidence type="ECO:0000313" key="1">
    <source>
        <dbReference type="EMBL" id="SDG56859.1"/>
    </source>
</evidence>
<evidence type="ECO:0008006" key="3">
    <source>
        <dbReference type="Google" id="ProtNLM"/>
    </source>
</evidence>
<reference evidence="1 2" key="1">
    <citation type="submission" date="2016-10" db="EMBL/GenBank/DDBJ databases">
        <authorList>
            <person name="de Groot N.N."/>
        </authorList>
    </citation>
    <scope>NUCLEOTIDE SEQUENCE [LARGE SCALE GENOMIC DNA]</scope>
    <source>
        <strain evidence="1 2">ATCC BAA-466</strain>
    </source>
</reference>
<organism evidence="1 2">
    <name type="scientific">Facklamia miroungae</name>
    <dbReference type="NCBI Taxonomy" id="120956"/>
    <lineage>
        <taxon>Bacteria</taxon>
        <taxon>Bacillati</taxon>
        <taxon>Bacillota</taxon>
        <taxon>Bacilli</taxon>
        <taxon>Lactobacillales</taxon>
        <taxon>Aerococcaceae</taxon>
        <taxon>Facklamia</taxon>
    </lineage>
</organism>
<name>A0A1G7VBZ4_9LACT</name>